<proteinExistence type="predicted"/>
<evidence type="ECO:0000313" key="3">
    <source>
        <dbReference type="EMBL" id="PZP88475.1"/>
    </source>
</evidence>
<dbReference type="SUPFAM" id="SSF53474">
    <property type="entry name" value="alpha/beta-Hydrolases"/>
    <property type="match status" value="1"/>
</dbReference>
<protein>
    <recommendedName>
        <fullName evidence="2">PET hydrolase/cutinase-like domain-containing protein</fullName>
    </recommendedName>
</protein>
<evidence type="ECO:0000313" key="4">
    <source>
        <dbReference type="Proteomes" id="UP000248606"/>
    </source>
</evidence>
<dbReference type="AlphaFoldDB" id="A0A2W5I8L5"/>
<evidence type="ECO:0000259" key="2">
    <source>
        <dbReference type="Pfam" id="PF12740"/>
    </source>
</evidence>
<sequence>MRLKKFTAIAAASVCAFGLASGVAQAVPRPIKTDSSGVVTGSYLYNQYAAMGPYSTVATVKSQPCGPVYTMYTQMLRDHHNNKMTHKCWGTFPDGMKSPKDVQFVYPRNISRMGKLPVIIYTPGIAAEPGLTDHLYHLWASHGYIVVVSYTFFNWTGYTDVQGAARLLTEAKNAASPLHGHVDQRHVVLTGHSAGGGSTESGAGWLLPTVEKQYPGLRVVAAVPMQPGPGVMVQRKYITVPVFYLTGEKDTVCTDVSIRSRYKTVTETPAWIGMVRGATHGQEMDHWRYSVFGAAVLAFSDMQVHHSQRARQFFVGPHYFLADDAAFTHVERNAKAAALR</sequence>
<organism evidence="3 4">
    <name type="scientific">Lawsonella clevelandensis</name>
    <dbReference type="NCBI Taxonomy" id="1528099"/>
    <lineage>
        <taxon>Bacteria</taxon>
        <taxon>Bacillati</taxon>
        <taxon>Actinomycetota</taxon>
        <taxon>Actinomycetes</taxon>
        <taxon>Mycobacteriales</taxon>
        <taxon>Lawsonellaceae</taxon>
        <taxon>Lawsonella</taxon>
    </lineage>
</organism>
<accession>A0A2W5I8L5</accession>
<dbReference type="EMBL" id="QFOZ01000011">
    <property type="protein sequence ID" value="PZP88475.1"/>
    <property type="molecule type" value="Genomic_DNA"/>
</dbReference>
<dbReference type="Gene3D" id="3.40.50.1820">
    <property type="entry name" value="alpha/beta hydrolase"/>
    <property type="match status" value="1"/>
</dbReference>
<dbReference type="Pfam" id="PF12740">
    <property type="entry name" value="PETase"/>
    <property type="match status" value="1"/>
</dbReference>
<dbReference type="InterPro" id="IPR029058">
    <property type="entry name" value="AB_hydrolase_fold"/>
</dbReference>
<feature type="signal peptide" evidence="1">
    <location>
        <begin position="1"/>
        <end position="26"/>
    </location>
</feature>
<dbReference type="RefSeq" id="WP_303678943.1">
    <property type="nucleotide sequence ID" value="NZ_CAKZIO010000015.1"/>
</dbReference>
<reference evidence="3 4" key="1">
    <citation type="submission" date="2017-08" db="EMBL/GenBank/DDBJ databases">
        <title>Infants hospitalized years apart are colonized by the same room-sourced microbial strains.</title>
        <authorList>
            <person name="Brooks B."/>
            <person name="Olm M.R."/>
            <person name="Firek B.A."/>
            <person name="Baker R."/>
            <person name="Thomas B.C."/>
            <person name="Morowitz M.J."/>
            <person name="Banfield J.F."/>
        </authorList>
    </citation>
    <scope>NUCLEOTIDE SEQUENCE [LARGE SCALE GENOMIC DNA]</scope>
    <source>
        <strain evidence="3">S2_006_000_R1_57</strain>
    </source>
</reference>
<dbReference type="InterPro" id="IPR041127">
    <property type="entry name" value="PET_hydrolase/cutinase-like"/>
</dbReference>
<dbReference type="PANTHER" id="PTHR33428">
    <property type="entry name" value="CHLOROPHYLLASE-2, CHLOROPLASTIC"/>
    <property type="match status" value="1"/>
</dbReference>
<feature type="chain" id="PRO_5015948882" description="PET hydrolase/cutinase-like domain-containing protein" evidence="1">
    <location>
        <begin position="27"/>
        <end position="340"/>
    </location>
</feature>
<keyword evidence="1" id="KW-0732">Signal</keyword>
<comment type="caution">
    <text evidence="3">The sequence shown here is derived from an EMBL/GenBank/DDBJ whole genome shotgun (WGS) entry which is preliminary data.</text>
</comment>
<gene>
    <name evidence="3" type="ORF">DI579_06305</name>
</gene>
<dbReference type="PANTHER" id="PTHR33428:SF14">
    <property type="entry name" value="CARBOXYLESTERASE TYPE B DOMAIN-CONTAINING PROTEIN"/>
    <property type="match status" value="1"/>
</dbReference>
<dbReference type="Proteomes" id="UP000248606">
    <property type="component" value="Unassembled WGS sequence"/>
</dbReference>
<evidence type="ECO:0000256" key="1">
    <source>
        <dbReference type="SAM" id="SignalP"/>
    </source>
</evidence>
<name>A0A2W5I8L5_9ACTN</name>
<feature type="domain" description="PET hydrolase/cutinase-like" evidence="2">
    <location>
        <begin position="105"/>
        <end position="257"/>
    </location>
</feature>